<feature type="compositionally biased region" description="Acidic residues" evidence="9">
    <location>
        <begin position="590"/>
        <end position="622"/>
    </location>
</feature>
<accession>A0A2P2M7M7</accession>
<name>A0A2P2M7M7_RHIMU</name>
<dbReference type="GO" id="GO:0001006">
    <property type="term" value="F:RNA polymerase III type 3 promoter sequence-specific DNA binding"/>
    <property type="evidence" value="ECO:0007669"/>
    <property type="project" value="TreeGrafter"/>
</dbReference>
<dbReference type="InterPro" id="IPR013150">
    <property type="entry name" value="TFIIB_cyclin"/>
</dbReference>
<keyword evidence="7" id="KW-0804">Transcription</keyword>
<dbReference type="GO" id="GO:0000995">
    <property type="term" value="F:RNA polymerase III general transcription initiation factor activity"/>
    <property type="evidence" value="ECO:0007669"/>
    <property type="project" value="TreeGrafter"/>
</dbReference>
<evidence type="ECO:0000256" key="1">
    <source>
        <dbReference type="ARBA" id="ARBA00004123"/>
    </source>
</evidence>
<dbReference type="InterPro" id="IPR000812">
    <property type="entry name" value="TFIIB"/>
</dbReference>
<feature type="compositionally biased region" description="Basic and acidic residues" evidence="9">
    <location>
        <begin position="492"/>
        <end position="505"/>
    </location>
</feature>
<feature type="region of interest" description="Disordered" evidence="9">
    <location>
        <begin position="542"/>
        <end position="622"/>
    </location>
</feature>
<feature type="domain" description="Transcription factor TFIIB cyclin-like" evidence="10">
    <location>
        <begin position="76"/>
        <end position="157"/>
    </location>
</feature>
<comment type="similarity">
    <text evidence="2">Belongs to the TFIIB family.</text>
</comment>
<feature type="compositionally biased region" description="Basic and acidic residues" evidence="9">
    <location>
        <begin position="362"/>
        <end position="379"/>
    </location>
</feature>
<dbReference type="Gene3D" id="1.10.472.10">
    <property type="entry name" value="Cyclin-like"/>
    <property type="match status" value="2"/>
</dbReference>
<evidence type="ECO:0000256" key="6">
    <source>
        <dbReference type="ARBA" id="ARBA00023015"/>
    </source>
</evidence>
<dbReference type="GO" id="GO:0000126">
    <property type="term" value="C:transcription factor TFIIIB complex"/>
    <property type="evidence" value="ECO:0007669"/>
    <property type="project" value="TreeGrafter"/>
</dbReference>
<evidence type="ECO:0000256" key="5">
    <source>
        <dbReference type="ARBA" id="ARBA00022833"/>
    </source>
</evidence>
<evidence type="ECO:0000259" key="11">
    <source>
        <dbReference type="Pfam" id="PF07741"/>
    </source>
</evidence>
<dbReference type="AlphaFoldDB" id="A0A2P2M7M7"/>
<dbReference type="FunFam" id="1.20.5.650:FF:000002">
    <property type="entry name" value="Cyclin/Brf1-like TBP-binding protein"/>
    <property type="match status" value="1"/>
</dbReference>
<feature type="domain" description="Transcription factor TFIIB cyclin-like" evidence="10">
    <location>
        <begin position="169"/>
        <end position="259"/>
    </location>
</feature>
<comment type="subcellular location">
    <subcellularLocation>
        <location evidence="1">Nucleus</location>
    </subcellularLocation>
</comment>
<reference evidence="12" key="1">
    <citation type="submission" date="2018-02" db="EMBL/GenBank/DDBJ databases">
        <title>Rhizophora mucronata_Transcriptome.</title>
        <authorList>
            <person name="Meera S.P."/>
            <person name="Sreeshan A."/>
            <person name="Augustine A."/>
        </authorList>
    </citation>
    <scope>NUCLEOTIDE SEQUENCE</scope>
    <source>
        <tissue evidence="12">Leaf</tissue>
    </source>
</reference>
<evidence type="ECO:0000256" key="4">
    <source>
        <dbReference type="ARBA" id="ARBA00022771"/>
    </source>
</evidence>
<evidence type="ECO:0000256" key="9">
    <source>
        <dbReference type="SAM" id="MobiDB-lite"/>
    </source>
</evidence>
<feature type="region of interest" description="Disordered" evidence="9">
    <location>
        <begin position="489"/>
        <end position="522"/>
    </location>
</feature>
<dbReference type="FunFam" id="1.10.472.10:FF:000007">
    <property type="entry name" value="Transcription factor IIIB 90 kDa subunit"/>
    <property type="match status" value="1"/>
</dbReference>
<dbReference type="GO" id="GO:0017025">
    <property type="term" value="F:TBP-class protein binding"/>
    <property type="evidence" value="ECO:0007669"/>
    <property type="project" value="InterPro"/>
</dbReference>
<dbReference type="GO" id="GO:0097550">
    <property type="term" value="C:transcription preinitiation complex"/>
    <property type="evidence" value="ECO:0007669"/>
    <property type="project" value="TreeGrafter"/>
</dbReference>
<dbReference type="FunFam" id="1.10.472.10:FF:000066">
    <property type="entry name" value="Transcription factor IIIB subunit"/>
    <property type="match status" value="1"/>
</dbReference>
<feature type="compositionally biased region" description="Basic and acidic residues" evidence="9">
    <location>
        <begin position="390"/>
        <end position="411"/>
    </location>
</feature>
<protein>
    <submittedName>
        <fullName evidence="12">Transcription factor IIIB 60 kDa subunit</fullName>
    </submittedName>
</protein>
<feature type="compositionally biased region" description="Basic and acidic residues" evidence="9">
    <location>
        <begin position="335"/>
        <end position="353"/>
    </location>
</feature>
<dbReference type="Pfam" id="PF07741">
    <property type="entry name" value="BRF1"/>
    <property type="match status" value="1"/>
</dbReference>
<dbReference type="PANTHER" id="PTHR11618">
    <property type="entry name" value="TRANSCRIPTION INITIATION FACTOR IIB-RELATED"/>
    <property type="match status" value="1"/>
</dbReference>
<keyword evidence="5" id="KW-0862">Zinc</keyword>
<dbReference type="GO" id="GO:0070897">
    <property type="term" value="P:transcription preinitiation complex assembly"/>
    <property type="evidence" value="ECO:0007669"/>
    <property type="project" value="InterPro"/>
</dbReference>
<dbReference type="Gene3D" id="1.20.5.650">
    <property type="entry name" value="Single helix bin"/>
    <property type="match status" value="1"/>
</dbReference>
<proteinExistence type="inferred from homology"/>
<keyword evidence="4" id="KW-0863">Zinc-finger</keyword>
<dbReference type="InterPro" id="IPR036915">
    <property type="entry name" value="Cyclin-like_sf"/>
</dbReference>
<feature type="compositionally biased region" description="Basic and acidic residues" evidence="9">
    <location>
        <begin position="552"/>
        <end position="570"/>
    </location>
</feature>
<dbReference type="CDD" id="cd20553">
    <property type="entry name" value="CYCLIN_TFIIIB90_rpt1"/>
    <property type="match status" value="1"/>
</dbReference>
<evidence type="ECO:0000256" key="8">
    <source>
        <dbReference type="ARBA" id="ARBA00023242"/>
    </source>
</evidence>
<dbReference type="PRINTS" id="PR00685">
    <property type="entry name" value="TIFACTORIIB"/>
</dbReference>
<dbReference type="PANTHER" id="PTHR11618:SF4">
    <property type="entry name" value="TRANSCRIPTION FACTOR IIIB 90 KDA SUBUNIT"/>
    <property type="match status" value="1"/>
</dbReference>
<evidence type="ECO:0000259" key="10">
    <source>
        <dbReference type="Pfam" id="PF00382"/>
    </source>
</evidence>
<feature type="region of interest" description="Disordered" evidence="9">
    <location>
        <begin position="335"/>
        <end position="420"/>
    </location>
</feature>
<evidence type="ECO:0000256" key="7">
    <source>
        <dbReference type="ARBA" id="ARBA00023163"/>
    </source>
</evidence>
<dbReference type="InterPro" id="IPR011665">
    <property type="entry name" value="BRF1_TBP-bd_dom"/>
</dbReference>
<evidence type="ECO:0000256" key="2">
    <source>
        <dbReference type="ARBA" id="ARBA00010857"/>
    </source>
</evidence>
<dbReference type="SUPFAM" id="SSF47954">
    <property type="entry name" value="Cyclin-like"/>
    <property type="match status" value="2"/>
</dbReference>
<evidence type="ECO:0000256" key="3">
    <source>
        <dbReference type="ARBA" id="ARBA00022723"/>
    </source>
</evidence>
<feature type="domain" description="Brf1 TBP-binding" evidence="11">
    <location>
        <begin position="417"/>
        <end position="542"/>
    </location>
</feature>
<sequence>MVFCKACARDVPGIRDGDGLLSCGRCGKVLKFDNFSTEVTFVKSTSGLSQMAGSFVRSIESENLSRKRLYDKAYDDLIGMKNGLGMGENVAIVKQAMEYYRLAVERNFTKGRRTDQVQAACLYIACRENRKPYLLIDFSNYLRINIYVLGAVFLQLCKVLNLTEHPICQKLLDPSIFIHKYTASLAGGKNKDISQAALTIIANMNRDWLQTGRRPSGLWGAALYISAISHGLNCSKSDILRLVHVCEATLSKRLVEFENTESGSLTIEELIERAEELKDRSTEQSNFQLKASSSKELLCQHKGINKPSFAFGLCKDCYAYFIGFNGGSDPPAFQRAERQRMEAERQKMEKTSAMDEANSHSFENEPHSQHVSRDEEQRMPESIGSAGGHRVADGAYDTRHEADDTSFKAPDESDNFSDIDDAEVDGYLHNEEEKHYKKIIWEKMNQEYLEEQAAKEAAAAAAKEAWEANFKDCPEDLQAARELNAAVAAAVEKSKKEKQQKRAAEARNATPAQSASEAARRMLTKKRLSSKINYDVLEKLFEESGPNGAKKQRSESHSNVDDKLPHTEGKDEVDDMNQSDGKGPEIENGYGEDVEEVYNNDVYDESLDEAYDYNDDYDYDGF</sequence>
<dbReference type="CDD" id="cd20554">
    <property type="entry name" value="CYCLIN_TFIIIB90_rpt2"/>
    <property type="match status" value="1"/>
</dbReference>
<organism evidence="12">
    <name type="scientific">Rhizophora mucronata</name>
    <name type="common">Asiatic mangrove</name>
    <dbReference type="NCBI Taxonomy" id="61149"/>
    <lineage>
        <taxon>Eukaryota</taxon>
        <taxon>Viridiplantae</taxon>
        <taxon>Streptophyta</taxon>
        <taxon>Embryophyta</taxon>
        <taxon>Tracheophyta</taxon>
        <taxon>Spermatophyta</taxon>
        <taxon>Magnoliopsida</taxon>
        <taxon>eudicotyledons</taxon>
        <taxon>Gunneridae</taxon>
        <taxon>Pentapetalae</taxon>
        <taxon>rosids</taxon>
        <taxon>fabids</taxon>
        <taxon>Malpighiales</taxon>
        <taxon>Rhizophoraceae</taxon>
        <taxon>Rhizophora</taxon>
    </lineage>
</organism>
<dbReference type="EMBL" id="GGEC01045739">
    <property type="protein sequence ID" value="MBX26223.1"/>
    <property type="molecule type" value="Transcribed_RNA"/>
</dbReference>
<dbReference type="GO" id="GO:0008270">
    <property type="term" value="F:zinc ion binding"/>
    <property type="evidence" value="ECO:0007669"/>
    <property type="project" value="UniProtKB-KW"/>
</dbReference>
<keyword evidence="3" id="KW-0479">Metal-binding</keyword>
<keyword evidence="8" id="KW-0539">Nucleus</keyword>
<keyword evidence="6" id="KW-0805">Transcription regulation</keyword>
<dbReference type="Pfam" id="PF00382">
    <property type="entry name" value="TFIIB"/>
    <property type="match status" value="2"/>
</dbReference>
<dbReference type="GO" id="GO:0005634">
    <property type="term" value="C:nucleus"/>
    <property type="evidence" value="ECO:0007669"/>
    <property type="project" value="UniProtKB-SubCell"/>
</dbReference>
<evidence type="ECO:0000313" key="12">
    <source>
        <dbReference type="EMBL" id="MBX26223.1"/>
    </source>
</evidence>